<comment type="caution">
    <text evidence="4">The sequence shown here is derived from an EMBL/GenBank/DDBJ whole genome shotgun (WGS) entry which is preliminary data.</text>
</comment>
<accession>A0A7C3WR06</accession>
<dbReference type="SMART" id="SM00849">
    <property type="entry name" value="Lactamase_B"/>
    <property type="match status" value="1"/>
</dbReference>
<dbReference type="PANTHER" id="PTHR43546">
    <property type="entry name" value="UPF0173 METAL-DEPENDENT HYDROLASE MJ1163-RELATED"/>
    <property type="match status" value="1"/>
</dbReference>
<name>A0A7C3WR06_9BACT</name>
<dbReference type="AlphaFoldDB" id="A0A7C3WR06"/>
<dbReference type="InterPro" id="IPR036866">
    <property type="entry name" value="RibonucZ/Hydroxyglut_hydro"/>
</dbReference>
<dbReference type="EMBL" id="DTHB01000027">
    <property type="protein sequence ID" value="HGB14275.1"/>
    <property type="molecule type" value="Genomic_DNA"/>
</dbReference>
<dbReference type="InterPro" id="IPR022877">
    <property type="entry name" value="UPF0173"/>
</dbReference>
<dbReference type="GO" id="GO:0016787">
    <property type="term" value="F:hydrolase activity"/>
    <property type="evidence" value="ECO:0007669"/>
    <property type="project" value="UniProtKB-UniRule"/>
</dbReference>
<dbReference type="InterPro" id="IPR001279">
    <property type="entry name" value="Metallo-B-lactamas"/>
</dbReference>
<dbReference type="SUPFAM" id="SSF56281">
    <property type="entry name" value="Metallo-hydrolase/oxidoreductase"/>
    <property type="match status" value="1"/>
</dbReference>
<sequence length="238" mass="25546">MTQKLIGRGVSVTYYGHAAFKLAAAGKTVLIDPWLSNPLLHTPVDQVGSVDLILVTHGHGDHVGDTVALAQATGAQVVAIHELSVLLAQQGVSKVVGMNKGGTFKADGLEITMTQAVHSSTLEDQGRLVPAGDPVGFVVRFPTGFVAYHAGDTAVFRDMELIRDLYRPELAMLPIGSHYVMNPAEAALACRLLRPKWVIPMHYGTFPVLTGTPAEFKEHLKGEPDIRVIVLKPGETVE</sequence>
<dbReference type="Pfam" id="PF12706">
    <property type="entry name" value="Lactamase_B_2"/>
    <property type="match status" value="1"/>
</dbReference>
<dbReference type="HAMAP" id="MF_00457">
    <property type="entry name" value="UPF0173"/>
    <property type="match status" value="1"/>
</dbReference>
<dbReference type="NCBIfam" id="NF001911">
    <property type="entry name" value="PRK00685.1"/>
    <property type="match status" value="1"/>
</dbReference>
<keyword evidence="1 2" id="KW-0378">Hydrolase</keyword>
<organism evidence="4">
    <name type="scientific">Desulfobacca acetoxidans</name>
    <dbReference type="NCBI Taxonomy" id="60893"/>
    <lineage>
        <taxon>Bacteria</taxon>
        <taxon>Pseudomonadati</taxon>
        <taxon>Thermodesulfobacteriota</taxon>
        <taxon>Desulfobaccia</taxon>
        <taxon>Desulfobaccales</taxon>
        <taxon>Desulfobaccaceae</taxon>
        <taxon>Desulfobacca</taxon>
    </lineage>
</organism>
<dbReference type="Gene3D" id="3.60.15.10">
    <property type="entry name" value="Ribonuclease Z/Hydroxyacylglutathione hydrolase-like"/>
    <property type="match status" value="1"/>
</dbReference>
<reference evidence="4" key="1">
    <citation type="journal article" date="2020" name="mSystems">
        <title>Genome- and Community-Level Interaction Insights into Carbon Utilization and Element Cycling Functions of Hydrothermarchaeota in Hydrothermal Sediment.</title>
        <authorList>
            <person name="Zhou Z."/>
            <person name="Liu Y."/>
            <person name="Xu W."/>
            <person name="Pan J."/>
            <person name="Luo Z.H."/>
            <person name="Li M."/>
        </authorList>
    </citation>
    <scope>NUCLEOTIDE SEQUENCE [LARGE SCALE GENOMIC DNA]</scope>
    <source>
        <strain evidence="4">SpSt-776</strain>
    </source>
</reference>
<dbReference type="InterPro" id="IPR050114">
    <property type="entry name" value="UPF0173_UPF0282_UlaG_hydrolase"/>
</dbReference>
<evidence type="ECO:0000259" key="3">
    <source>
        <dbReference type="SMART" id="SM00849"/>
    </source>
</evidence>
<feature type="domain" description="Metallo-beta-lactamase" evidence="3">
    <location>
        <begin position="16"/>
        <end position="202"/>
    </location>
</feature>
<evidence type="ECO:0000256" key="1">
    <source>
        <dbReference type="ARBA" id="ARBA00022801"/>
    </source>
</evidence>
<gene>
    <name evidence="4" type="ORF">ENV62_03425</name>
</gene>
<evidence type="ECO:0000313" key="4">
    <source>
        <dbReference type="EMBL" id="HGB14275.1"/>
    </source>
</evidence>
<comment type="similarity">
    <text evidence="2">Belongs to the UPF0173 family.</text>
</comment>
<protein>
    <recommendedName>
        <fullName evidence="2">UPF0173 metal-dependent hydrolase ENV62_03425</fullName>
    </recommendedName>
</protein>
<proteinExistence type="inferred from homology"/>
<dbReference type="PANTHER" id="PTHR43546:SF3">
    <property type="entry name" value="UPF0173 METAL-DEPENDENT HYDROLASE MJ1163"/>
    <property type="match status" value="1"/>
</dbReference>
<evidence type="ECO:0000256" key="2">
    <source>
        <dbReference type="HAMAP-Rule" id="MF_00457"/>
    </source>
</evidence>